<reference evidence="2" key="1">
    <citation type="journal article" date="2015" name="Nature">
        <title>Complex archaea that bridge the gap between prokaryotes and eukaryotes.</title>
        <authorList>
            <person name="Spang A."/>
            <person name="Saw J.H."/>
            <person name="Jorgensen S.L."/>
            <person name="Zaremba-Niedzwiedzka K."/>
            <person name="Martijn J."/>
            <person name="Lind A.E."/>
            <person name="van Eijk R."/>
            <person name="Schleper C."/>
            <person name="Guy L."/>
            <person name="Ettema T.J."/>
        </authorList>
    </citation>
    <scope>NUCLEOTIDE SEQUENCE</scope>
</reference>
<keyword evidence="1" id="KW-0812">Transmembrane</keyword>
<protein>
    <submittedName>
        <fullName evidence="2">Uncharacterized protein</fullName>
    </submittedName>
</protein>
<gene>
    <name evidence="2" type="ORF">LCGC14_2536870</name>
</gene>
<organism evidence="2">
    <name type="scientific">marine sediment metagenome</name>
    <dbReference type="NCBI Taxonomy" id="412755"/>
    <lineage>
        <taxon>unclassified sequences</taxon>
        <taxon>metagenomes</taxon>
        <taxon>ecological metagenomes</taxon>
    </lineage>
</organism>
<name>A0A0F9DJZ3_9ZZZZ</name>
<proteinExistence type="predicted"/>
<evidence type="ECO:0000313" key="2">
    <source>
        <dbReference type="EMBL" id="KKL12328.1"/>
    </source>
</evidence>
<evidence type="ECO:0000256" key="1">
    <source>
        <dbReference type="SAM" id="Phobius"/>
    </source>
</evidence>
<sequence>VMHPEITLFTIGTIYMWGGIAENIYLFLTRKRRAGTDA</sequence>
<accession>A0A0F9DJZ3</accession>
<dbReference type="EMBL" id="LAZR01041303">
    <property type="protein sequence ID" value="KKL12328.1"/>
    <property type="molecule type" value="Genomic_DNA"/>
</dbReference>
<dbReference type="AlphaFoldDB" id="A0A0F9DJZ3"/>
<feature type="non-terminal residue" evidence="2">
    <location>
        <position position="1"/>
    </location>
</feature>
<feature type="transmembrane region" description="Helical" evidence="1">
    <location>
        <begin position="6"/>
        <end position="28"/>
    </location>
</feature>
<comment type="caution">
    <text evidence="2">The sequence shown here is derived from an EMBL/GenBank/DDBJ whole genome shotgun (WGS) entry which is preliminary data.</text>
</comment>
<keyword evidence="1" id="KW-0472">Membrane</keyword>
<keyword evidence="1" id="KW-1133">Transmembrane helix</keyword>